<reference evidence="1" key="1">
    <citation type="journal article" date="2020" name="J Insects Food Feed">
        <title>The yellow mealworm (Tenebrio molitor) genome: a resource for the emerging insects as food and feed industry.</title>
        <authorList>
            <person name="Eriksson T."/>
            <person name="Andere A."/>
            <person name="Kelstrup H."/>
            <person name="Emery V."/>
            <person name="Picard C."/>
        </authorList>
    </citation>
    <scope>NUCLEOTIDE SEQUENCE</scope>
    <source>
        <strain evidence="1">Stoneville</strain>
        <tissue evidence="1">Whole head</tissue>
    </source>
</reference>
<name>A0A8J6H9N9_TENMO</name>
<sequence length="209" mass="23256">MQKPKQPKSEVRFKQLTHEFVARSNPFVANSEGKKPAPPPPSQLIRTVSFGGARSSCVENFYGPNCFLFLLGVRASIASRSPGSDPEPSPSAAKFNLEFRLFDSRRNDNKKICLRIRFIIFMKLWKCRASFVLAAVGRSTNYSSNIKSVPIDQKLLRTYIPCSNLPQSGAQIDKITIRPRKKHICPCTGVLDSISPMPVPGVVFLVVFA</sequence>
<dbReference type="EMBL" id="JABDTM020027355">
    <property type="protein sequence ID" value="KAH0810660.1"/>
    <property type="molecule type" value="Genomic_DNA"/>
</dbReference>
<evidence type="ECO:0000313" key="1">
    <source>
        <dbReference type="EMBL" id="KAH0810660.1"/>
    </source>
</evidence>
<comment type="caution">
    <text evidence="1">The sequence shown here is derived from an EMBL/GenBank/DDBJ whole genome shotgun (WGS) entry which is preliminary data.</text>
</comment>
<protein>
    <submittedName>
        <fullName evidence="1">Uncharacterized protein</fullName>
    </submittedName>
</protein>
<evidence type="ECO:0000313" key="2">
    <source>
        <dbReference type="Proteomes" id="UP000719412"/>
    </source>
</evidence>
<dbReference type="AlphaFoldDB" id="A0A8J6H9N9"/>
<dbReference type="Proteomes" id="UP000719412">
    <property type="component" value="Unassembled WGS sequence"/>
</dbReference>
<reference evidence="1" key="2">
    <citation type="submission" date="2021-08" db="EMBL/GenBank/DDBJ databases">
        <authorList>
            <person name="Eriksson T."/>
        </authorList>
    </citation>
    <scope>NUCLEOTIDE SEQUENCE</scope>
    <source>
        <strain evidence="1">Stoneville</strain>
        <tissue evidence="1">Whole head</tissue>
    </source>
</reference>
<accession>A0A8J6H9N9</accession>
<gene>
    <name evidence="1" type="ORF">GEV33_012133</name>
</gene>
<keyword evidence="2" id="KW-1185">Reference proteome</keyword>
<organism evidence="1 2">
    <name type="scientific">Tenebrio molitor</name>
    <name type="common">Yellow mealworm beetle</name>
    <dbReference type="NCBI Taxonomy" id="7067"/>
    <lineage>
        <taxon>Eukaryota</taxon>
        <taxon>Metazoa</taxon>
        <taxon>Ecdysozoa</taxon>
        <taxon>Arthropoda</taxon>
        <taxon>Hexapoda</taxon>
        <taxon>Insecta</taxon>
        <taxon>Pterygota</taxon>
        <taxon>Neoptera</taxon>
        <taxon>Endopterygota</taxon>
        <taxon>Coleoptera</taxon>
        <taxon>Polyphaga</taxon>
        <taxon>Cucujiformia</taxon>
        <taxon>Tenebrionidae</taxon>
        <taxon>Tenebrio</taxon>
    </lineage>
</organism>
<proteinExistence type="predicted"/>